<dbReference type="PATRIC" id="fig|52133.18.peg.2477"/>
<dbReference type="AlphaFoldDB" id="A0A150HLY7"/>
<keyword evidence="2" id="KW-0378">Hydrolase</keyword>
<dbReference type="GO" id="GO:0102296">
    <property type="term" value="F:4,5-9,10-diseco-3-hydroxy-5,9,17-trioxoandrosta-1(10),2-diene-4-oate hydrolase activity"/>
    <property type="evidence" value="ECO:0007669"/>
    <property type="project" value="UniProtKB-EC"/>
</dbReference>
<dbReference type="RefSeq" id="WP_061519179.1">
    <property type="nucleotide sequence ID" value="NZ_DALYQE010000063.1"/>
</dbReference>
<evidence type="ECO:0000313" key="2">
    <source>
        <dbReference type="EMBL" id="KXZ66717.1"/>
    </source>
</evidence>
<protein>
    <submittedName>
        <fullName evidence="2">4,5:9,10-diseco-3-hydroxy-5,9, 17-trioxoandrosta-1(10),2-diene-4-oate hydrolase</fullName>
        <ecNumber evidence="2">3.7.1.17</ecNumber>
    </submittedName>
</protein>
<dbReference type="GO" id="GO:0016020">
    <property type="term" value="C:membrane"/>
    <property type="evidence" value="ECO:0007669"/>
    <property type="project" value="TreeGrafter"/>
</dbReference>
<dbReference type="InterPro" id="IPR050266">
    <property type="entry name" value="AB_hydrolase_sf"/>
</dbReference>
<name>A0A150HLY7_9GAMM</name>
<dbReference type="InterPro" id="IPR000073">
    <property type="entry name" value="AB_hydrolase_1"/>
</dbReference>
<dbReference type="InterPro" id="IPR029058">
    <property type="entry name" value="AB_hydrolase_fold"/>
</dbReference>
<dbReference type="EC" id="3.7.1.17" evidence="2"/>
<evidence type="ECO:0000313" key="3">
    <source>
        <dbReference type="Proteomes" id="UP000075680"/>
    </source>
</evidence>
<dbReference type="PRINTS" id="PR00111">
    <property type="entry name" value="ABHYDROLASE"/>
</dbReference>
<proteinExistence type="predicted"/>
<organism evidence="2 3">
    <name type="scientific">Acinetobacter venetianus</name>
    <dbReference type="NCBI Taxonomy" id="52133"/>
    <lineage>
        <taxon>Bacteria</taxon>
        <taxon>Pseudomonadati</taxon>
        <taxon>Pseudomonadota</taxon>
        <taxon>Gammaproteobacteria</taxon>
        <taxon>Moraxellales</taxon>
        <taxon>Moraxellaceae</taxon>
        <taxon>Acinetobacter</taxon>
    </lineage>
</organism>
<dbReference type="Gene3D" id="3.40.50.1820">
    <property type="entry name" value="alpha/beta hydrolase"/>
    <property type="match status" value="1"/>
</dbReference>
<feature type="domain" description="AB hydrolase-1" evidence="1">
    <location>
        <begin position="33"/>
        <end position="259"/>
    </location>
</feature>
<dbReference type="EMBL" id="JRUE01000201">
    <property type="protein sequence ID" value="KXZ66717.1"/>
    <property type="molecule type" value="Genomic_DNA"/>
</dbReference>
<evidence type="ECO:0000259" key="1">
    <source>
        <dbReference type="Pfam" id="PF00561"/>
    </source>
</evidence>
<reference evidence="2 3" key="1">
    <citation type="journal article" date="2016" name="Sci. Rep.">
        <title>Genomic and phenotypic characterization of the species Acinetobacter venetianus.</title>
        <authorList>
            <person name="Fondi M."/>
            <person name="Maida I."/>
            <person name="Perrin E."/>
            <person name="Orlandini V."/>
            <person name="La Torre L."/>
            <person name="Bosi E."/>
            <person name="Negroni A."/>
            <person name="Zanaroli G."/>
            <person name="Fava F."/>
            <person name="Decorosi F."/>
            <person name="Giovannetti L."/>
            <person name="Viti C."/>
            <person name="Vaneechoutte M."/>
            <person name="Dijkshoorn L."/>
            <person name="Fani R."/>
        </authorList>
    </citation>
    <scope>NUCLEOTIDE SEQUENCE [LARGE SCALE GENOMIC DNA]</scope>
    <source>
        <strain evidence="2 3">LUH5627</strain>
    </source>
</reference>
<dbReference type="PANTHER" id="PTHR43798">
    <property type="entry name" value="MONOACYLGLYCEROL LIPASE"/>
    <property type="match status" value="1"/>
</dbReference>
<dbReference type="PANTHER" id="PTHR43798:SF33">
    <property type="entry name" value="HYDROLASE, PUTATIVE (AFU_ORTHOLOGUE AFUA_2G14860)-RELATED"/>
    <property type="match status" value="1"/>
</dbReference>
<dbReference type="Pfam" id="PF00561">
    <property type="entry name" value="Abhydrolase_1"/>
    <property type="match status" value="1"/>
</dbReference>
<dbReference type="SUPFAM" id="SSF53474">
    <property type="entry name" value="alpha/beta-Hydrolases"/>
    <property type="match status" value="1"/>
</dbReference>
<sequence>MMTLIDTLAKYPVQTIEINGQLQAYREAGQGQTLILLHGISSGSASWVNQLDVLSHHFHVIAWDAPGYGLSENLDTEQPIATDYAQRVLAIMDALAISKAIIVGHSLGALQASAFAHLYPERVETLIIANAAQGYQRSDEATKAQVYQKRPNMLKSLGNAGMAASRGPHLIYKQDPQALALVSEVMGQLTLDGFTRASYLLAYDEIRNYLTDIKVPCVVIAGDKDEITPAQAIMELAMEMQLSRCHLITDAGHLSYVDQPDQFNDIVLSAN</sequence>
<dbReference type="Proteomes" id="UP000075680">
    <property type="component" value="Unassembled WGS sequence"/>
</dbReference>
<gene>
    <name evidence="2" type="primary">hsaD</name>
    <name evidence="2" type="ORF">AVENLUH5627_02411</name>
</gene>
<comment type="caution">
    <text evidence="2">The sequence shown here is derived from an EMBL/GenBank/DDBJ whole genome shotgun (WGS) entry which is preliminary data.</text>
</comment>
<accession>A0A150HLY7</accession>